<evidence type="ECO:0000313" key="1">
    <source>
        <dbReference type="EMBL" id="UZZ64246.1"/>
    </source>
</evidence>
<evidence type="ECO:0000313" key="2">
    <source>
        <dbReference type="Proteomes" id="UP001236076"/>
    </source>
</evidence>
<organism evidence="1 2">
    <name type="scientific">Escherichia phage A5-4</name>
    <dbReference type="NCBI Taxonomy" id="2996162"/>
    <lineage>
        <taxon>Viruses</taxon>
        <taxon>Duplodnaviria</taxon>
        <taxon>Heunggongvirae</taxon>
        <taxon>Uroviricota</taxon>
        <taxon>Caudoviricetes</taxon>
        <taxon>Vequintavirinae</taxon>
    </lineage>
</organism>
<proteinExistence type="predicted"/>
<accession>A0AAE9PSI0</accession>
<keyword evidence="2" id="KW-1185">Reference proteome</keyword>
<name>A0AAE9PSI0_9CAUD</name>
<reference evidence="1 2" key="1">
    <citation type="submission" date="2022-10" db="EMBL/GenBank/DDBJ databases">
        <authorList>
            <person name="Cortes-Martin A."/>
            <person name="Buttimer C.T.H."/>
            <person name="Hill C."/>
        </authorList>
    </citation>
    <scope>NUCLEOTIDE SEQUENCE [LARGE SCALE GENOMIC DNA]</scope>
</reference>
<protein>
    <submittedName>
        <fullName evidence="1">Uncharacterized protein</fullName>
    </submittedName>
</protein>
<gene>
    <name evidence="1" type="ORF">A54_6</name>
</gene>
<dbReference type="Proteomes" id="UP001236076">
    <property type="component" value="Segment"/>
</dbReference>
<sequence>MKQIKLSITENYVSHWSWWQGARELMQNAIDTEDFNIYFGNDDSNQGKITIISRGGVVPVSGLLMGVSTKRDDDSKIGKFGEGLKVGLLVLVREGADIVIENGNDLWIPNMVYDTTYEQNILAVDIHENALSGRDSNTVTVIIENIPQYAMSEIMDNYAPTTERTVVIQNDRGKAYTKLYNAADEYQNEEEDGSITGGDCNLFVNGLFVTRVPGNFKFDYDFKPEAFTLDRDRDSANTFEVKYEANRLLSESDDIELLARLALEQYDDLALFSERRAKTSGGYYWGQSRSQEDQDDLTKTAVKLFAEKYGKDSFPIDDSWTDGKKRVVTQMAITKGYTPVTVKNPVYRMVQKEYAVDESVQEVLSFKPLEFLEGFLKRHERRLVAKPRKELEKTIQMLRIAGGKE</sequence>
<dbReference type="EMBL" id="OP744025">
    <property type="protein sequence ID" value="UZZ64246.1"/>
    <property type="molecule type" value="Genomic_DNA"/>
</dbReference>